<dbReference type="KEGG" id="orp:MOP44_13035"/>
<evidence type="ECO:0000256" key="1">
    <source>
        <dbReference type="ARBA" id="ARBA00004571"/>
    </source>
</evidence>
<evidence type="ECO:0000313" key="8">
    <source>
        <dbReference type="EMBL" id="UWZ86841.1"/>
    </source>
</evidence>
<proteinExistence type="predicted"/>
<keyword evidence="6" id="KW-0998">Cell outer membrane</keyword>
<dbReference type="PANTHER" id="PTHR30069:SF46">
    <property type="entry name" value="OAR PROTEIN"/>
    <property type="match status" value="1"/>
</dbReference>
<evidence type="ECO:0000256" key="2">
    <source>
        <dbReference type="ARBA" id="ARBA00022448"/>
    </source>
</evidence>
<evidence type="ECO:0000256" key="5">
    <source>
        <dbReference type="ARBA" id="ARBA00023136"/>
    </source>
</evidence>
<dbReference type="AlphaFoldDB" id="A0A9J7BWG1"/>
<dbReference type="InterPro" id="IPR039426">
    <property type="entry name" value="TonB-dep_rcpt-like"/>
</dbReference>
<keyword evidence="9" id="KW-1185">Reference proteome</keyword>
<organism evidence="8 9">
    <name type="scientific">Occallatibacter riparius</name>
    <dbReference type="NCBI Taxonomy" id="1002689"/>
    <lineage>
        <taxon>Bacteria</taxon>
        <taxon>Pseudomonadati</taxon>
        <taxon>Acidobacteriota</taxon>
        <taxon>Terriglobia</taxon>
        <taxon>Terriglobales</taxon>
        <taxon>Acidobacteriaceae</taxon>
        <taxon>Occallatibacter</taxon>
    </lineage>
</organism>
<dbReference type="GO" id="GO:0015344">
    <property type="term" value="F:siderophore uptake transmembrane transporter activity"/>
    <property type="evidence" value="ECO:0007669"/>
    <property type="project" value="TreeGrafter"/>
</dbReference>
<dbReference type="InterPro" id="IPR036942">
    <property type="entry name" value="Beta-barrel_TonB_sf"/>
</dbReference>
<evidence type="ECO:0000259" key="7">
    <source>
        <dbReference type="Pfam" id="PF25183"/>
    </source>
</evidence>
<keyword evidence="5" id="KW-0472">Membrane</keyword>
<feature type="domain" description="TonB-dependent transporter Oar-like beta-barrel" evidence="7">
    <location>
        <begin position="242"/>
        <end position="1135"/>
    </location>
</feature>
<keyword evidence="2" id="KW-0813">Transport</keyword>
<dbReference type="Gene3D" id="2.40.170.20">
    <property type="entry name" value="TonB-dependent receptor, beta-barrel domain"/>
    <property type="match status" value="1"/>
</dbReference>
<dbReference type="SUPFAM" id="SSF49452">
    <property type="entry name" value="Starch-binding domain-like"/>
    <property type="match status" value="1"/>
</dbReference>
<gene>
    <name evidence="8" type="ORF">MOP44_13035</name>
</gene>
<keyword evidence="3" id="KW-1134">Transmembrane beta strand</keyword>
<dbReference type="SUPFAM" id="SSF56935">
    <property type="entry name" value="Porins"/>
    <property type="match status" value="1"/>
</dbReference>
<dbReference type="Pfam" id="PF25183">
    <property type="entry name" value="OMP_b-brl_4"/>
    <property type="match status" value="1"/>
</dbReference>
<evidence type="ECO:0000256" key="3">
    <source>
        <dbReference type="ARBA" id="ARBA00022452"/>
    </source>
</evidence>
<keyword evidence="8" id="KW-0675">Receptor</keyword>
<dbReference type="RefSeq" id="WP_260796479.1">
    <property type="nucleotide sequence ID" value="NZ_CP093313.1"/>
</dbReference>
<dbReference type="EMBL" id="CP093313">
    <property type="protein sequence ID" value="UWZ86841.1"/>
    <property type="molecule type" value="Genomic_DNA"/>
</dbReference>
<comment type="subcellular location">
    <subcellularLocation>
        <location evidence="1">Cell outer membrane</location>
        <topology evidence="1">Multi-pass membrane protein</topology>
    </subcellularLocation>
</comment>
<dbReference type="InterPro" id="IPR057601">
    <property type="entry name" value="Oar-like_b-barrel"/>
</dbReference>
<dbReference type="Proteomes" id="UP001059380">
    <property type="component" value="Chromosome"/>
</dbReference>
<name>A0A9J7BWG1_9BACT</name>
<protein>
    <submittedName>
        <fullName evidence="8">TonB-dependent receptor</fullName>
    </submittedName>
</protein>
<dbReference type="Gene3D" id="2.60.40.1120">
    <property type="entry name" value="Carboxypeptidase-like, regulatory domain"/>
    <property type="match status" value="1"/>
</dbReference>
<dbReference type="GO" id="GO:0030246">
    <property type="term" value="F:carbohydrate binding"/>
    <property type="evidence" value="ECO:0007669"/>
    <property type="project" value="InterPro"/>
</dbReference>
<sequence length="1142" mass="121342">MGSSLHAVAQTSSTGAVTGNTFGPSGSLLPDVMVRFTLRNSDKATSCVSDVNGWFTCPAMAPGIYDLQATGANLDTLSLPGVQVHVAETLRLELHLAMIRLIQTQTVSANPLMLQLDSSALGRTVNHQQTIHLPLATRNFSQLAGLSPGVLTGVYNAGELGAGGTALAQIGPSADGLYVHGSRSYDSNWQLDGISVTDVLGTGSASGGIPIPNPDAIDEFKVQTGQYDAVFGRAAGANVSVITRTGGNSFHGAFFEFVRNEAFNANDYFLNRAGQPRQALKQNQFGAGVGGPIRHRRLFFFGSYQGTRQINGVAAGQSRIACTASLREPPLTNDRSAAALGSLFGGLSGALGGIPISPDGTNINPAALALLNMKLPGGNFLIPNPQTVDPSQPLPSQGFSELSDPCRFNEDQFLANVDLAAPEKDQIALRFFTSQIDQLVTFPGNGFNPVGNTPGFTSPGDSSFFVASVAYTRVMSASHLNEARAGFVRTASSTEAKAPFAWSDIGVAEGGLNNQSQLPSLQVLGSVSMATAFPRTYTQESFTFNDMYTWIGSAHALRFGASLTRLRGPLHYGGINSSVGFLSWPDFLLGLDAAHNGNGTFSNVYTSSDAYGLLDRDLRTWEASFFAQDDYRLNRSLTLNLGLRYERIGQYGDALGRNSSFDVSKADPNPPPNGSVDGYVVGSNFRGTPPPGVIRSDNAFATYGDGQNALAPRVGFAWQIPSGPFSMALRGGYGIYYSRPTGQAFTASVLAPPFGVARIATGPANAQANFSTPFPEPFPTVASFPLFVPYSSTSQSSLNTMDPKFRPALVQQFSLNLQSEVTKGWLLEMGYVGTHGEHLQRFRSLNQALAASPEHPIRGAVFNTIANIGLRVPVPGIRPDGLREIEAAGAFWYNGLEVSLTKRLDHGLQFLGSYTFSKSLDTDGANINGTSAANALTLGDQNSSAQRWGRTSFDRPDRFIFSGTWEIPGSAEGVHGAILSKWRLSAITTIQSGSSLTISNTNANNVFGISEDRAQLSGTCSKGQLVKSGTVESKLTSYFRTECFASPPIFGTDGKGTGFGNSSTGIVNGPGQANLDLEISKVFASGWPQDGSSIELRAEFFNAFNHPQFANPDANFSSQTFGIIDSTAVNPRVGQLALRFRF</sequence>
<dbReference type="GO" id="GO:0044718">
    <property type="term" value="P:siderophore transmembrane transport"/>
    <property type="evidence" value="ECO:0007669"/>
    <property type="project" value="TreeGrafter"/>
</dbReference>
<reference evidence="8" key="1">
    <citation type="submission" date="2021-04" db="EMBL/GenBank/DDBJ databases">
        <title>Phylogenetic analysis of Acidobacteriaceae.</title>
        <authorList>
            <person name="Qiu L."/>
            <person name="Zhang Q."/>
        </authorList>
    </citation>
    <scope>NUCLEOTIDE SEQUENCE</scope>
    <source>
        <strain evidence="8">DSM 25168</strain>
    </source>
</reference>
<dbReference type="GO" id="GO:0009279">
    <property type="term" value="C:cell outer membrane"/>
    <property type="evidence" value="ECO:0007669"/>
    <property type="project" value="UniProtKB-SubCell"/>
</dbReference>
<evidence type="ECO:0000313" key="9">
    <source>
        <dbReference type="Proteomes" id="UP001059380"/>
    </source>
</evidence>
<dbReference type="PANTHER" id="PTHR30069">
    <property type="entry name" value="TONB-DEPENDENT OUTER MEMBRANE RECEPTOR"/>
    <property type="match status" value="1"/>
</dbReference>
<evidence type="ECO:0000256" key="4">
    <source>
        <dbReference type="ARBA" id="ARBA00022692"/>
    </source>
</evidence>
<dbReference type="InterPro" id="IPR013784">
    <property type="entry name" value="Carb-bd-like_fold"/>
</dbReference>
<keyword evidence="4" id="KW-0812">Transmembrane</keyword>
<evidence type="ECO:0000256" key="6">
    <source>
        <dbReference type="ARBA" id="ARBA00023237"/>
    </source>
</evidence>
<accession>A0A9J7BWG1</accession>